<gene>
    <name evidence="9" type="ORF">PRZ03_01265</name>
</gene>
<comment type="subcellular location">
    <subcellularLocation>
        <location evidence="1 5">Cell outer membrane</location>
    </subcellularLocation>
</comment>
<dbReference type="InterPro" id="IPR010104">
    <property type="entry name" value="TonB_rcpt_bac"/>
</dbReference>
<dbReference type="InterPro" id="IPR012910">
    <property type="entry name" value="Plug_dom"/>
</dbReference>
<dbReference type="SUPFAM" id="SSF56935">
    <property type="entry name" value="Porins"/>
    <property type="match status" value="1"/>
</dbReference>
<accession>A0ABT5K897</accession>
<dbReference type="Proteomes" id="UP001221189">
    <property type="component" value="Unassembled WGS sequence"/>
</dbReference>
<comment type="similarity">
    <text evidence="2 5">Belongs to the TonB-dependent receptor family.</text>
</comment>
<organism evidence="9 10">
    <name type="scientific">Roseateles albus</name>
    <dbReference type="NCBI Taxonomy" id="2987525"/>
    <lineage>
        <taxon>Bacteria</taxon>
        <taxon>Pseudomonadati</taxon>
        <taxon>Pseudomonadota</taxon>
        <taxon>Betaproteobacteria</taxon>
        <taxon>Burkholderiales</taxon>
        <taxon>Sphaerotilaceae</taxon>
        <taxon>Roseateles</taxon>
    </lineage>
</organism>
<evidence type="ECO:0000256" key="5">
    <source>
        <dbReference type="RuleBase" id="RU003357"/>
    </source>
</evidence>
<keyword evidence="3 5" id="KW-0472">Membrane</keyword>
<dbReference type="InterPro" id="IPR000531">
    <property type="entry name" value="Beta-barrel_TonB"/>
</dbReference>
<dbReference type="EMBL" id="JAQQXT010000001">
    <property type="protein sequence ID" value="MDC8770181.1"/>
    <property type="molecule type" value="Genomic_DNA"/>
</dbReference>
<feature type="chain" id="PRO_5045250200" evidence="6">
    <location>
        <begin position="39"/>
        <end position="1003"/>
    </location>
</feature>
<name>A0ABT5K897_9BURK</name>
<dbReference type="Pfam" id="PF07715">
    <property type="entry name" value="Plug"/>
    <property type="match status" value="1"/>
</dbReference>
<protein>
    <submittedName>
        <fullName evidence="9">TonB-dependent receptor</fullName>
    </submittedName>
</protein>
<evidence type="ECO:0000256" key="1">
    <source>
        <dbReference type="ARBA" id="ARBA00004442"/>
    </source>
</evidence>
<evidence type="ECO:0000256" key="3">
    <source>
        <dbReference type="ARBA" id="ARBA00023136"/>
    </source>
</evidence>
<dbReference type="InterPro" id="IPR036942">
    <property type="entry name" value="Beta-barrel_TonB_sf"/>
</dbReference>
<evidence type="ECO:0000313" key="10">
    <source>
        <dbReference type="Proteomes" id="UP001221189"/>
    </source>
</evidence>
<dbReference type="PANTHER" id="PTHR40980">
    <property type="entry name" value="PLUG DOMAIN-CONTAINING PROTEIN"/>
    <property type="match status" value="1"/>
</dbReference>
<reference evidence="9 10" key="1">
    <citation type="submission" date="2022-10" db="EMBL/GenBank/DDBJ databases">
        <title>Paucibacter sp. hw1 Genome sequencing.</title>
        <authorList>
            <person name="Park S."/>
        </authorList>
    </citation>
    <scope>NUCLEOTIDE SEQUENCE [LARGE SCALE GENOMIC DNA]</scope>
    <source>
        <strain evidence="10">hw1</strain>
    </source>
</reference>
<comment type="caution">
    <text evidence="9">The sequence shown here is derived from an EMBL/GenBank/DDBJ whole genome shotgun (WGS) entry which is preliminary data.</text>
</comment>
<feature type="domain" description="TonB-dependent receptor-like beta-barrel" evidence="7">
    <location>
        <begin position="479"/>
        <end position="970"/>
    </location>
</feature>
<keyword evidence="9" id="KW-0675">Receptor</keyword>
<feature type="domain" description="TonB-dependent receptor plug" evidence="8">
    <location>
        <begin position="74"/>
        <end position="183"/>
    </location>
</feature>
<proteinExistence type="inferred from homology"/>
<keyword evidence="10" id="KW-1185">Reference proteome</keyword>
<keyword evidence="5" id="KW-0798">TonB box</keyword>
<keyword evidence="6" id="KW-0732">Signal</keyword>
<sequence>MINSPVQRASQAVGPVFQMSKLALACGLCVAGMGSAHAQQATPPASEQPAAANVLEAVVVTGIRGSLGSSMNLKRNAQGVVDGIVAEDIGKFPDTNLAESLQRISGVSIDRSIGEGSKVTVRGVGPDFNLVLLNGRQMPASSIADTSASNSRAFDFANLASESIAGIEVFKTSRAASPAGGIGATINIKTARPLDNPGLRASLGVKGVHDTSNGRLPDPLQGSEVTPEVSGIYSNTFADGKFGIAISGSYQERNLGYNQAAVANGWRPFAGDENNWGTIPQPGTPGSENIINRPGPTDIYSVPQNFAYSVNGIQRQRTNGQVTLQYKPINDLTATLDYTYSQNKIQTKRNELSVWFNFGPSSSSWNSGPVSSPKIYSETIVPATSDLSMGGAQYATKNENNSTGFNLAWKASNKLTLEFDAHHSTATSGADSPYGSNSSLGTASFTRGTTAVDFTQKFPVLSVAGGNIDASKMMVTGSSFRNSYMKSSIDQGQLTGNYKLSDESRLDFGMSLNKVDNRSAFSNVQRDTWGGATNAADYPDNVWRADSISPYFKQMSGHDSPALFNQFFTFDFETVRALAAKAAGDDSLYRASNQFTTDRKVQEKTQSGFLQYSTSWELGLPVNAAFGVRYEKTDVTATALVPTATGINWVANNEFSVQFGAPGYTTLEGSYKYFLPSVDVDVDVTRDVKARASYSETIGRPGWGDIQGGQTLNQLARIDGGTGAQGNPALKPLKSKNFDLSGEWYYGKASFLSLGYFKKNIENFIGTTTTQGTPFNLRTPAGGAFFKEAIAKGCVTSDITCIRNYIFLNKNGQGGVVRGKDDANGNQTGVIPGQASDPIATFAITTPANQRKDSLNGLEFNVQHMFGKSGFGVSANYTYVTSGLKYDNKNRGEQFALEGLSDSANLVGFYENDKWSVRVAYNWRDEFLTSRFDGTGLPNPVYTDAYGQVDVNIGYKLTEKLSLQAEVINLNDGVQRLHGRNKDQLLYATQTGPRYMFGARYTF</sequence>
<keyword evidence="4" id="KW-0998">Cell outer membrane</keyword>
<evidence type="ECO:0000256" key="4">
    <source>
        <dbReference type="ARBA" id="ARBA00023237"/>
    </source>
</evidence>
<evidence type="ECO:0000256" key="2">
    <source>
        <dbReference type="ARBA" id="ARBA00009810"/>
    </source>
</evidence>
<dbReference type="RefSeq" id="WP_273598659.1">
    <property type="nucleotide sequence ID" value="NZ_JAQQXT010000001.1"/>
</dbReference>
<evidence type="ECO:0000259" key="7">
    <source>
        <dbReference type="Pfam" id="PF00593"/>
    </source>
</evidence>
<dbReference type="Gene3D" id="2.170.130.10">
    <property type="entry name" value="TonB-dependent receptor, plug domain"/>
    <property type="match status" value="1"/>
</dbReference>
<feature type="signal peptide" evidence="6">
    <location>
        <begin position="1"/>
        <end position="38"/>
    </location>
</feature>
<evidence type="ECO:0000313" key="9">
    <source>
        <dbReference type="EMBL" id="MDC8770181.1"/>
    </source>
</evidence>
<evidence type="ECO:0000256" key="6">
    <source>
        <dbReference type="SAM" id="SignalP"/>
    </source>
</evidence>
<evidence type="ECO:0000259" key="8">
    <source>
        <dbReference type="Pfam" id="PF07715"/>
    </source>
</evidence>
<dbReference type="InterPro" id="IPR037066">
    <property type="entry name" value="Plug_dom_sf"/>
</dbReference>
<dbReference type="NCBIfam" id="TIGR01782">
    <property type="entry name" value="TonB-Xanth-Caul"/>
    <property type="match status" value="1"/>
</dbReference>
<dbReference type="Gene3D" id="2.40.170.20">
    <property type="entry name" value="TonB-dependent receptor, beta-barrel domain"/>
    <property type="match status" value="1"/>
</dbReference>
<dbReference type="PANTHER" id="PTHR40980:SF3">
    <property type="entry name" value="TONB-DEPENDENT RECEPTOR-LIKE BETA-BARREL DOMAIN-CONTAINING PROTEIN"/>
    <property type="match status" value="1"/>
</dbReference>
<dbReference type="Pfam" id="PF00593">
    <property type="entry name" value="TonB_dep_Rec_b-barrel"/>
    <property type="match status" value="1"/>
</dbReference>